<feature type="compositionally biased region" description="Low complexity" evidence="1">
    <location>
        <begin position="190"/>
        <end position="200"/>
    </location>
</feature>
<protein>
    <submittedName>
        <fullName evidence="2">Uncharacterized protein</fullName>
    </submittedName>
</protein>
<gene>
    <name evidence="2" type="ORF">IAG42_16265</name>
</gene>
<dbReference type="AlphaFoldDB" id="A0A7H1B8F4"/>
<evidence type="ECO:0000256" key="1">
    <source>
        <dbReference type="SAM" id="MobiDB-lite"/>
    </source>
</evidence>
<keyword evidence="3" id="KW-1185">Reference proteome</keyword>
<dbReference type="KEGG" id="sxn:IAG42_16265"/>
<reference evidence="2 3" key="1">
    <citation type="submission" date="2020-09" db="EMBL/GenBank/DDBJ databases">
        <title>A novel species.</title>
        <authorList>
            <person name="Gao J."/>
        </authorList>
    </citation>
    <scope>NUCLEOTIDE SEQUENCE [LARGE SCALE GENOMIC DNA]</scope>
    <source>
        <strain evidence="2 3">CRXT-Y-14</strain>
    </source>
</reference>
<evidence type="ECO:0000313" key="2">
    <source>
        <dbReference type="EMBL" id="QNS05009.1"/>
    </source>
</evidence>
<name>A0A7H1B8F4_9ACTN</name>
<feature type="compositionally biased region" description="Pro residues" evidence="1">
    <location>
        <begin position="179"/>
        <end position="189"/>
    </location>
</feature>
<evidence type="ECO:0000313" key="3">
    <source>
        <dbReference type="Proteomes" id="UP000516428"/>
    </source>
</evidence>
<accession>A0A7H1B8F4</accession>
<feature type="region of interest" description="Disordered" evidence="1">
    <location>
        <begin position="169"/>
        <end position="200"/>
    </location>
</feature>
<dbReference type="Proteomes" id="UP000516428">
    <property type="component" value="Chromosome"/>
</dbReference>
<proteinExistence type="predicted"/>
<dbReference type="RefSeq" id="WP_188337710.1">
    <property type="nucleotide sequence ID" value="NZ_CP061281.1"/>
</dbReference>
<sequence>MPIQRRPAGPVEDQLSVVDTLLALPYPESERASEAPRGWGGPGFHIAVLHRSRDFWDPPGPEAFTRAEEELEAALTALVTALTGRHGAPGTVDLFPYLGIYDGTDEPEEPLDLDDVPEPLASLRNLAGSLHVWSVPTAGRWLGVTVGQADREEPYELLAAVGEAATLPQAATRVTRPPGSQPSPVPAAPASPDCAPRTDR</sequence>
<dbReference type="EMBL" id="CP061281">
    <property type="protein sequence ID" value="QNS05009.1"/>
    <property type="molecule type" value="Genomic_DNA"/>
</dbReference>
<organism evidence="2 3">
    <name type="scientific">Streptomyces xanthii</name>
    <dbReference type="NCBI Taxonomy" id="2768069"/>
    <lineage>
        <taxon>Bacteria</taxon>
        <taxon>Bacillati</taxon>
        <taxon>Actinomycetota</taxon>
        <taxon>Actinomycetes</taxon>
        <taxon>Kitasatosporales</taxon>
        <taxon>Streptomycetaceae</taxon>
        <taxon>Streptomyces</taxon>
    </lineage>
</organism>